<accession>A0A5B9Q6V9</accession>
<evidence type="ECO:0000313" key="1">
    <source>
        <dbReference type="EMBL" id="QEG33265.1"/>
    </source>
</evidence>
<sequence length="177" mass="19839">MPTGTKLVAGLAVLALTLGVVSWWYRFESAHRSTEFWGPTAAELINQSSHVTASTLAPATEATADEEAELLVLDDEQFIPIRVHDVTKVPGMLLLRKSLLTDRNYAWHREVKSPHWHYCLLFAEDGQESRLLFSKDFTVVGILESARLRAVDCQPMAETLRQYCTSAKLFDASKTSE</sequence>
<dbReference type="EMBL" id="CP042913">
    <property type="protein sequence ID" value="QEG33265.1"/>
    <property type="molecule type" value="Genomic_DNA"/>
</dbReference>
<dbReference type="OrthoDB" id="268738at2"/>
<proteinExistence type="predicted"/>
<protein>
    <submittedName>
        <fullName evidence="1">Uncharacterized protein</fullName>
    </submittedName>
</protein>
<organism evidence="1 2">
    <name type="scientific">Bythopirellula goksoeyrii</name>
    <dbReference type="NCBI Taxonomy" id="1400387"/>
    <lineage>
        <taxon>Bacteria</taxon>
        <taxon>Pseudomonadati</taxon>
        <taxon>Planctomycetota</taxon>
        <taxon>Planctomycetia</taxon>
        <taxon>Pirellulales</taxon>
        <taxon>Lacipirellulaceae</taxon>
        <taxon>Bythopirellula</taxon>
    </lineage>
</organism>
<keyword evidence="2" id="KW-1185">Reference proteome</keyword>
<dbReference type="AlphaFoldDB" id="A0A5B9Q6V9"/>
<name>A0A5B9Q6V9_9BACT</name>
<dbReference type="RefSeq" id="WP_148072059.1">
    <property type="nucleotide sequence ID" value="NZ_CP042913.1"/>
</dbReference>
<dbReference type="KEGG" id="bgok:Pr1d_05260"/>
<reference evidence="1 2" key="1">
    <citation type="submission" date="2019-08" db="EMBL/GenBank/DDBJ databases">
        <title>Deep-cultivation of Planctomycetes and their phenomic and genomic characterization uncovers novel biology.</title>
        <authorList>
            <person name="Wiegand S."/>
            <person name="Jogler M."/>
            <person name="Boedeker C."/>
            <person name="Pinto D."/>
            <person name="Vollmers J."/>
            <person name="Rivas-Marin E."/>
            <person name="Kohn T."/>
            <person name="Peeters S.H."/>
            <person name="Heuer A."/>
            <person name="Rast P."/>
            <person name="Oberbeckmann S."/>
            <person name="Bunk B."/>
            <person name="Jeske O."/>
            <person name="Meyerdierks A."/>
            <person name="Storesund J.E."/>
            <person name="Kallscheuer N."/>
            <person name="Luecker S."/>
            <person name="Lage O.M."/>
            <person name="Pohl T."/>
            <person name="Merkel B.J."/>
            <person name="Hornburger P."/>
            <person name="Mueller R.-W."/>
            <person name="Bruemmer F."/>
            <person name="Labrenz M."/>
            <person name="Spormann A.M."/>
            <person name="Op den Camp H."/>
            <person name="Overmann J."/>
            <person name="Amann R."/>
            <person name="Jetten M.S.M."/>
            <person name="Mascher T."/>
            <person name="Medema M.H."/>
            <person name="Devos D.P."/>
            <person name="Kaster A.-K."/>
            <person name="Ovreas L."/>
            <person name="Rohde M."/>
            <person name="Galperin M.Y."/>
            <person name="Jogler C."/>
        </authorList>
    </citation>
    <scope>NUCLEOTIDE SEQUENCE [LARGE SCALE GENOMIC DNA]</scope>
    <source>
        <strain evidence="1 2">Pr1d</strain>
    </source>
</reference>
<gene>
    <name evidence="1" type="ORF">Pr1d_05260</name>
</gene>
<dbReference type="Proteomes" id="UP000323917">
    <property type="component" value="Chromosome"/>
</dbReference>
<evidence type="ECO:0000313" key="2">
    <source>
        <dbReference type="Proteomes" id="UP000323917"/>
    </source>
</evidence>